<dbReference type="Proteomes" id="UP000663873">
    <property type="component" value="Unassembled WGS sequence"/>
</dbReference>
<organism evidence="7 10">
    <name type="scientific">Rotaria socialis</name>
    <dbReference type="NCBI Taxonomy" id="392032"/>
    <lineage>
        <taxon>Eukaryota</taxon>
        <taxon>Metazoa</taxon>
        <taxon>Spiralia</taxon>
        <taxon>Gnathifera</taxon>
        <taxon>Rotifera</taxon>
        <taxon>Eurotatoria</taxon>
        <taxon>Bdelloidea</taxon>
        <taxon>Philodinida</taxon>
        <taxon>Philodinidae</taxon>
        <taxon>Rotaria</taxon>
    </lineage>
</organism>
<dbReference type="Proteomes" id="UP000663851">
    <property type="component" value="Unassembled WGS sequence"/>
</dbReference>
<dbReference type="Pfam" id="PF04577">
    <property type="entry name" value="Glyco_transf_61"/>
    <property type="match status" value="1"/>
</dbReference>
<reference evidence="7" key="1">
    <citation type="submission" date="2021-02" db="EMBL/GenBank/DDBJ databases">
        <authorList>
            <person name="Nowell W R."/>
        </authorList>
    </citation>
    <scope>NUCLEOTIDE SEQUENCE</scope>
</reference>
<evidence type="ECO:0000313" key="9">
    <source>
        <dbReference type="EMBL" id="CAF4812148.1"/>
    </source>
</evidence>
<evidence type="ECO:0000313" key="7">
    <source>
        <dbReference type="EMBL" id="CAF4560455.1"/>
    </source>
</evidence>
<dbReference type="Proteomes" id="UP000663833">
    <property type="component" value="Unassembled WGS sequence"/>
</dbReference>
<dbReference type="EMBL" id="CAJNYD010001393">
    <property type="protein sequence ID" value="CAF3334339.1"/>
    <property type="molecule type" value="Genomic_DNA"/>
</dbReference>
<dbReference type="EMBL" id="CAJOBR010005263">
    <property type="protein sequence ID" value="CAF4812148.1"/>
    <property type="molecule type" value="Genomic_DNA"/>
</dbReference>
<dbReference type="AlphaFoldDB" id="A0A820Z643"/>
<evidence type="ECO:0000313" key="11">
    <source>
        <dbReference type="Proteomes" id="UP000663873"/>
    </source>
</evidence>
<accession>A0A820Z643</accession>
<dbReference type="EMBL" id="CAJOBP010004543">
    <property type="protein sequence ID" value="CAF4443542.1"/>
    <property type="molecule type" value="Genomic_DNA"/>
</dbReference>
<comment type="caution">
    <text evidence="7">The sequence shown here is derived from an EMBL/GenBank/DDBJ whole genome shotgun (WGS) entry which is preliminary data.</text>
</comment>
<proteinExistence type="predicted"/>
<gene>
    <name evidence="5" type="ORF">FME351_LOCUS31012</name>
    <name evidence="4" type="ORF">GRG538_LOCUS10018</name>
    <name evidence="7" type="ORF">HFQ381_LOCUS31429</name>
    <name evidence="3" type="ORF">LUA448_LOCUS11498</name>
    <name evidence="9" type="ORF">QYT958_LOCUS24536</name>
    <name evidence="2" type="ORF">TIS948_LOCUS10124</name>
    <name evidence="8" type="ORF">TSG867_LOCUS31390</name>
    <name evidence="6" type="ORF">UJA718_LOCUS22274</name>
</gene>
<name>A0A820Z643_9BILA</name>
<dbReference type="Proteomes" id="UP000663872">
    <property type="component" value="Unassembled WGS sequence"/>
</dbReference>
<evidence type="ECO:0000259" key="1">
    <source>
        <dbReference type="Pfam" id="PF04577"/>
    </source>
</evidence>
<evidence type="ECO:0000313" key="2">
    <source>
        <dbReference type="EMBL" id="CAF3158671.1"/>
    </source>
</evidence>
<evidence type="ECO:0000313" key="3">
    <source>
        <dbReference type="EMBL" id="CAF3334339.1"/>
    </source>
</evidence>
<dbReference type="GO" id="GO:0016757">
    <property type="term" value="F:glycosyltransferase activity"/>
    <property type="evidence" value="ECO:0007669"/>
    <property type="project" value="InterPro"/>
</dbReference>
<feature type="domain" description="Glycosyltransferase 61 catalytic" evidence="1">
    <location>
        <begin position="41"/>
        <end position="242"/>
    </location>
</feature>
<evidence type="ECO:0000313" key="6">
    <source>
        <dbReference type="EMBL" id="CAF4443542.1"/>
    </source>
</evidence>
<dbReference type="Proteomes" id="UP000663862">
    <property type="component" value="Unassembled WGS sequence"/>
</dbReference>
<dbReference type="Proteomes" id="UP000663825">
    <property type="component" value="Unassembled WGS sequence"/>
</dbReference>
<evidence type="ECO:0000313" key="10">
    <source>
        <dbReference type="Proteomes" id="UP000663851"/>
    </source>
</evidence>
<dbReference type="InterPro" id="IPR049625">
    <property type="entry name" value="Glyco_transf_61_cat"/>
</dbReference>
<dbReference type="OrthoDB" id="529273at2759"/>
<dbReference type="Proteomes" id="UP000663848">
    <property type="component" value="Unassembled WGS sequence"/>
</dbReference>
<dbReference type="EMBL" id="CAJNYU010004441">
    <property type="protein sequence ID" value="CAF3754141.1"/>
    <property type="molecule type" value="Genomic_DNA"/>
</dbReference>
<dbReference type="EMBL" id="CAJNXB010001338">
    <property type="protein sequence ID" value="CAF3158671.1"/>
    <property type="molecule type" value="Genomic_DNA"/>
</dbReference>
<protein>
    <recommendedName>
        <fullName evidence="1">Glycosyltransferase 61 catalytic domain-containing protein</fullName>
    </recommendedName>
</protein>
<sequence length="325" mass="37954">MPRAQRSWAPFIVDEPYPTKNFTRLIHVHQLWKEAYLDYNFGHAIWEEFAAVFYVMERMNEVDEESVILHADHIPTHHAFVRLEKFIRPVLTPNPIVEFRSYIRSFKTQHVCFDRFLVGGHLYLFDQAGREYHEVEPLLYKWRNKIMSYYGINPHHIPNKHQFTIVNKTSSHVLPEGRRKIANLKEVVDFVRITYPRIPIEVVQWQHIGIIQQLEKLTATTILITPAGAVATKVPFLPHGAHAIIADNCIDRDYYGLKKGQSGSLERQFLQHWSHVRKLYYQVNGLDDQVWDYSGASDSQNSASTIFNLTTLRMLIDTALESMQA</sequence>
<evidence type="ECO:0000313" key="5">
    <source>
        <dbReference type="EMBL" id="CAF3754141.1"/>
    </source>
</evidence>
<dbReference type="Proteomes" id="UP000663869">
    <property type="component" value="Unassembled WGS sequence"/>
</dbReference>
<dbReference type="EMBL" id="CAJOBQ010005773">
    <property type="protein sequence ID" value="CAF4661846.1"/>
    <property type="molecule type" value="Genomic_DNA"/>
</dbReference>
<keyword evidence="11" id="KW-1185">Reference proteome</keyword>
<evidence type="ECO:0000313" key="8">
    <source>
        <dbReference type="EMBL" id="CAF4661846.1"/>
    </source>
</evidence>
<evidence type="ECO:0000313" key="4">
    <source>
        <dbReference type="EMBL" id="CAF3401142.1"/>
    </source>
</evidence>
<dbReference type="EMBL" id="CAJNYT010001248">
    <property type="protein sequence ID" value="CAF3401142.1"/>
    <property type="molecule type" value="Genomic_DNA"/>
</dbReference>
<dbReference type="EMBL" id="CAJOBO010006374">
    <property type="protein sequence ID" value="CAF4560455.1"/>
    <property type="molecule type" value="Genomic_DNA"/>
</dbReference>